<keyword evidence="12" id="KW-1185">Reference proteome</keyword>
<gene>
    <name evidence="11" type="ORF">H920_19760</name>
</gene>
<organism evidence="11 12">
    <name type="scientific">Fukomys damarensis</name>
    <name type="common">Damaraland mole rat</name>
    <name type="synonym">Cryptomys damarensis</name>
    <dbReference type="NCBI Taxonomy" id="885580"/>
    <lineage>
        <taxon>Eukaryota</taxon>
        <taxon>Metazoa</taxon>
        <taxon>Chordata</taxon>
        <taxon>Craniata</taxon>
        <taxon>Vertebrata</taxon>
        <taxon>Euteleostomi</taxon>
        <taxon>Mammalia</taxon>
        <taxon>Eutheria</taxon>
        <taxon>Euarchontoglires</taxon>
        <taxon>Glires</taxon>
        <taxon>Rodentia</taxon>
        <taxon>Hystricomorpha</taxon>
        <taxon>Bathyergidae</taxon>
        <taxon>Fukomys</taxon>
    </lineage>
</organism>
<evidence type="ECO:0000256" key="3">
    <source>
        <dbReference type="ARBA" id="ARBA00022964"/>
    </source>
</evidence>
<dbReference type="AlphaFoldDB" id="A0A091D7P0"/>
<evidence type="ECO:0000313" key="11">
    <source>
        <dbReference type="EMBL" id="KFO18856.1"/>
    </source>
</evidence>
<dbReference type="InterPro" id="IPR013819">
    <property type="entry name" value="LipOase_C"/>
</dbReference>
<dbReference type="PRINTS" id="PR00087">
    <property type="entry name" value="LIPOXYGENASE"/>
</dbReference>
<dbReference type="PROSITE" id="PS51393">
    <property type="entry name" value="LIPOXYGENASE_3"/>
    <property type="match status" value="1"/>
</dbReference>
<comment type="caution">
    <text evidence="7">Lacks conserved residue(s) required for the propagation of feature annotation.</text>
</comment>
<dbReference type="Gene3D" id="1.20.245.10">
    <property type="entry name" value="Lipoxygenase-1, Domain 5"/>
    <property type="match status" value="1"/>
</dbReference>
<evidence type="ECO:0000259" key="9">
    <source>
        <dbReference type="PROSITE" id="PS50095"/>
    </source>
</evidence>
<dbReference type="InterPro" id="IPR036226">
    <property type="entry name" value="LipOase_C_sf"/>
</dbReference>
<keyword evidence="6" id="KW-0443">Lipid metabolism</keyword>
<evidence type="ECO:0000256" key="5">
    <source>
        <dbReference type="ARBA" id="ARBA00023004"/>
    </source>
</evidence>
<dbReference type="GO" id="GO:0016702">
    <property type="term" value="F:oxidoreductase activity, acting on single donors with incorporation of molecular oxygen, incorporation of two atoms of oxygen"/>
    <property type="evidence" value="ECO:0007669"/>
    <property type="project" value="InterPro"/>
</dbReference>
<keyword evidence="5 8" id="KW-0408">Iron</keyword>
<dbReference type="InterPro" id="IPR000907">
    <property type="entry name" value="LipOase"/>
</dbReference>
<dbReference type="InterPro" id="IPR001024">
    <property type="entry name" value="PLAT/LH2_dom"/>
</dbReference>
<feature type="domain" description="Lipoxygenase" evidence="10">
    <location>
        <begin position="178"/>
        <end position="236"/>
    </location>
</feature>
<evidence type="ECO:0000256" key="4">
    <source>
        <dbReference type="ARBA" id="ARBA00023002"/>
    </source>
</evidence>
<evidence type="ECO:0000256" key="2">
    <source>
        <dbReference type="ARBA" id="ARBA00022723"/>
    </source>
</evidence>
<keyword evidence="2 8" id="KW-0479">Metal-binding</keyword>
<evidence type="ECO:0000256" key="6">
    <source>
        <dbReference type="ARBA" id="ARBA00023098"/>
    </source>
</evidence>
<proteinExistence type="inferred from homology"/>
<dbReference type="PANTHER" id="PTHR11771">
    <property type="entry name" value="LIPOXYGENASE"/>
    <property type="match status" value="1"/>
</dbReference>
<dbReference type="Gene3D" id="2.60.60.20">
    <property type="entry name" value="PLAT/LH2 domain"/>
    <property type="match status" value="1"/>
</dbReference>
<protein>
    <submittedName>
        <fullName evidence="11">Arachidonate 15-lipoxygenase B</fullName>
    </submittedName>
</protein>
<comment type="cofactor">
    <cofactor evidence="1 8">
        <name>Fe cation</name>
        <dbReference type="ChEBI" id="CHEBI:24875"/>
    </cofactor>
</comment>
<feature type="domain" description="PLAT" evidence="9">
    <location>
        <begin position="2"/>
        <end position="150"/>
    </location>
</feature>
<evidence type="ECO:0000256" key="7">
    <source>
        <dbReference type="PROSITE-ProRule" id="PRU00152"/>
    </source>
</evidence>
<dbReference type="SUPFAM" id="SSF49723">
    <property type="entry name" value="Lipase/lipooxygenase domain (PLAT/LH2 domain)"/>
    <property type="match status" value="1"/>
</dbReference>
<name>A0A091D7P0_FUKDA</name>
<dbReference type="Proteomes" id="UP000028990">
    <property type="component" value="Unassembled WGS sequence"/>
</dbReference>
<sequence>MVKFRVRASTGEACGAGTWDKVSVTIVGTQGESPPLPLGHLGKKFTAGCRGEEVEEAEKPLSGTQTFPHPGEADFEVTLPEDVGPVLLLRVHKAPPALLRPLRTLAPGPRVLSLVPAGAAEGPRGAPLRFPCYECLEGTGTLVLREGSAKVSWADHHPMLENQLQEGLQAKQKMYRDEKWNWLLAKTWVHNAEFSVHEALTHLLHAHLLPEVFTMATLHQLPHCCPLFKVTGSAYA</sequence>
<reference evidence="11 12" key="1">
    <citation type="submission" date="2013-11" db="EMBL/GenBank/DDBJ databases">
        <title>The Damaraland mole rat (Fukomys damarensis) genome and evolution of African mole rats.</title>
        <authorList>
            <person name="Gladyshev V.N."/>
            <person name="Fang X."/>
        </authorList>
    </citation>
    <scope>NUCLEOTIDE SEQUENCE [LARGE SCALE GENOMIC DNA]</scope>
    <source>
        <tissue evidence="11">Liver</tissue>
    </source>
</reference>
<evidence type="ECO:0000259" key="10">
    <source>
        <dbReference type="PROSITE" id="PS51393"/>
    </source>
</evidence>
<dbReference type="SUPFAM" id="SSF48484">
    <property type="entry name" value="Lipoxigenase"/>
    <property type="match status" value="1"/>
</dbReference>
<keyword evidence="3 8" id="KW-0223">Dioxygenase</keyword>
<dbReference type="Pfam" id="PF00305">
    <property type="entry name" value="Lipoxygenase"/>
    <property type="match status" value="1"/>
</dbReference>
<dbReference type="PROSITE" id="PS00711">
    <property type="entry name" value="LIPOXYGENASE_1"/>
    <property type="match status" value="1"/>
</dbReference>
<dbReference type="EMBL" id="KN125302">
    <property type="protein sequence ID" value="KFO18856.1"/>
    <property type="molecule type" value="Genomic_DNA"/>
</dbReference>
<evidence type="ECO:0000313" key="12">
    <source>
        <dbReference type="Proteomes" id="UP000028990"/>
    </source>
</evidence>
<dbReference type="InterPro" id="IPR036392">
    <property type="entry name" value="PLAT/LH2_dom_sf"/>
</dbReference>
<dbReference type="eggNOG" id="ENOG502QVKD">
    <property type="taxonomic scope" value="Eukaryota"/>
</dbReference>
<dbReference type="OMA" id="ALREATX"/>
<dbReference type="SMART" id="SM00308">
    <property type="entry name" value="LH2"/>
    <property type="match status" value="1"/>
</dbReference>
<evidence type="ECO:0000256" key="1">
    <source>
        <dbReference type="ARBA" id="ARBA00001962"/>
    </source>
</evidence>
<dbReference type="GO" id="GO:0046872">
    <property type="term" value="F:metal ion binding"/>
    <property type="evidence" value="ECO:0007669"/>
    <property type="project" value="UniProtKB-KW"/>
</dbReference>
<accession>A0A091D7P0</accession>
<evidence type="ECO:0000256" key="8">
    <source>
        <dbReference type="RuleBase" id="RU003974"/>
    </source>
</evidence>
<dbReference type="PROSITE" id="PS50095">
    <property type="entry name" value="PLAT"/>
    <property type="match status" value="1"/>
</dbReference>
<dbReference type="GO" id="GO:0034440">
    <property type="term" value="P:lipid oxidation"/>
    <property type="evidence" value="ECO:0007669"/>
    <property type="project" value="InterPro"/>
</dbReference>
<keyword evidence="4 8" id="KW-0560">Oxidoreductase</keyword>
<comment type="similarity">
    <text evidence="8">Belongs to the lipoxygenase family.</text>
</comment>
<dbReference type="InterPro" id="IPR020833">
    <property type="entry name" value="LipOase_Fe_BS"/>
</dbReference>
<dbReference type="STRING" id="885580.ENSFDAP00000015041"/>